<feature type="compositionally biased region" description="Polar residues" evidence="1">
    <location>
        <begin position="1257"/>
        <end position="1266"/>
    </location>
</feature>
<protein>
    <recommendedName>
        <fullName evidence="2">Tankyrase 1-binding protein C-terminal domain-containing protein</fullName>
    </recommendedName>
</protein>
<feature type="compositionally biased region" description="Basic and acidic residues" evidence="1">
    <location>
        <begin position="1279"/>
        <end position="1289"/>
    </location>
</feature>
<feature type="compositionally biased region" description="Basic and acidic residues" evidence="1">
    <location>
        <begin position="571"/>
        <end position="583"/>
    </location>
</feature>
<feature type="compositionally biased region" description="Basic residues" evidence="1">
    <location>
        <begin position="1682"/>
        <end position="1699"/>
    </location>
</feature>
<feature type="compositionally biased region" description="Basic and acidic residues" evidence="1">
    <location>
        <begin position="393"/>
        <end position="405"/>
    </location>
</feature>
<feature type="compositionally biased region" description="Polar residues" evidence="1">
    <location>
        <begin position="1184"/>
        <end position="1197"/>
    </location>
</feature>
<name>A0A7J8H0M7_ROUAE</name>
<feature type="region of interest" description="Disordered" evidence="1">
    <location>
        <begin position="854"/>
        <end position="975"/>
    </location>
</feature>
<proteinExistence type="predicted"/>
<feature type="domain" description="Tankyrase 1-binding protein C-terminal" evidence="2">
    <location>
        <begin position="1659"/>
        <end position="1827"/>
    </location>
</feature>
<feature type="region of interest" description="Disordered" evidence="1">
    <location>
        <begin position="462"/>
        <end position="487"/>
    </location>
</feature>
<feature type="region of interest" description="Disordered" evidence="1">
    <location>
        <begin position="520"/>
        <end position="734"/>
    </location>
</feature>
<dbReference type="InterPro" id="IPR032764">
    <property type="entry name" value="Tankyrase-bd_C"/>
</dbReference>
<dbReference type="Pfam" id="PF15327">
    <property type="entry name" value="Tankyrase_bdg_C"/>
    <property type="match status" value="1"/>
</dbReference>
<evidence type="ECO:0000313" key="3">
    <source>
        <dbReference type="EMBL" id="KAF6465640.1"/>
    </source>
</evidence>
<gene>
    <name evidence="3" type="ORF">HJG63_007228</name>
</gene>
<feature type="region of interest" description="Disordered" evidence="1">
    <location>
        <begin position="172"/>
        <end position="289"/>
    </location>
</feature>
<feature type="compositionally biased region" description="Basic and acidic residues" evidence="1">
    <location>
        <begin position="1478"/>
        <end position="1518"/>
    </location>
</feature>
<feature type="region of interest" description="Disordered" evidence="1">
    <location>
        <begin position="83"/>
        <end position="128"/>
    </location>
</feature>
<dbReference type="EMBL" id="JACASE010000005">
    <property type="protein sequence ID" value="KAF6465640.1"/>
    <property type="molecule type" value="Genomic_DNA"/>
</dbReference>
<feature type="compositionally biased region" description="Basic and acidic residues" evidence="1">
    <location>
        <begin position="531"/>
        <end position="555"/>
    </location>
</feature>
<dbReference type="PANTHER" id="PTHR22042">
    <property type="entry name" value="TANKYRASE 1 BINDING PROTEIN"/>
    <property type="match status" value="1"/>
</dbReference>
<feature type="compositionally biased region" description="Low complexity" evidence="1">
    <location>
        <begin position="1581"/>
        <end position="1614"/>
    </location>
</feature>
<feature type="compositionally biased region" description="Basic and acidic residues" evidence="1">
    <location>
        <begin position="621"/>
        <end position="631"/>
    </location>
</feature>
<feature type="compositionally biased region" description="Basic and acidic residues" evidence="1">
    <location>
        <begin position="1722"/>
        <end position="1747"/>
    </location>
</feature>
<evidence type="ECO:0000256" key="1">
    <source>
        <dbReference type="SAM" id="MobiDB-lite"/>
    </source>
</evidence>
<feature type="compositionally biased region" description="Polar residues" evidence="1">
    <location>
        <begin position="1391"/>
        <end position="1400"/>
    </location>
</feature>
<feature type="compositionally biased region" description="Basic and acidic residues" evidence="1">
    <location>
        <begin position="1425"/>
        <end position="1441"/>
    </location>
</feature>
<feature type="compositionally biased region" description="Polar residues" evidence="1">
    <location>
        <begin position="1632"/>
        <end position="1647"/>
    </location>
</feature>
<feature type="compositionally biased region" description="Basic and acidic residues" evidence="1">
    <location>
        <begin position="419"/>
        <end position="430"/>
    </location>
</feature>
<dbReference type="OrthoDB" id="9950932at2759"/>
<feature type="compositionally biased region" description="Polar residues" evidence="1">
    <location>
        <begin position="1778"/>
        <end position="1787"/>
    </location>
</feature>
<feature type="compositionally biased region" description="Basic and acidic residues" evidence="1">
    <location>
        <begin position="706"/>
        <end position="717"/>
    </location>
</feature>
<evidence type="ECO:0000313" key="4">
    <source>
        <dbReference type="Proteomes" id="UP000593571"/>
    </source>
</evidence>
<feature type="compositionally biased region" description="Polar residues" evidence="1">
    <location>
        <begin position="521"/>
        <end position="530"/>
    </location>
</feature>
<sequence>MVTRVEVSSIASLTGVPGLGEVTKEETLKQTYFCQAGDASGAPSVRLLEGKSPLRSPAHLLPLPRLAPKPFFKEKAADMKSPVVSLQPSPTGPSPSCGPSQDTVAKGLGERMPSPVGQEAGSGEGLRRSSSLFTKATFLRPSPSAMVVFETPKAGPALGKGVSDGVQEATMGLAQEPPSVSRPEVATKPTLCARKPGETLPRPASLSQDAKAAATQKETGPNEPLSKASSVEDTGNPALEPRPRPRRRPLSAIFIESIQPQKPGQGGAVAMGKAPPTPPEKTWVRRPRPLSMDLTARFESREALLKKVADETATGPAAQHRGPEKSNSEPKVGGECLVKAEAPLLSADSDFLEVARKIQEWKEKVLSKQVEQAGLRSAGSPAKVIPAGDQNIGEEKAKLGGEPEKAPTSPSPRLGKGQETAEVKSRVSDGEIRTRAEWTSRGSVKKRLSLFGEESALALAVGCEPPPVTSESPSAVPEPEKAGVSVQERIKGWAVENTEAKPGVRRRAFQARPLSADLTKLFSSSASSNEVKYEKYSELSDELAKEPSKKQKEGCGSDEASAPRSCWKPGTFREKSRQTEWKDSSNQVPDSCPGKCSVGALSSSDSTPEDDGGFQTVRATMFEHHVERHTVADQSGRCRSATSPGDMTHVSEPRPRPERGWRLGKDPPEKTILKKETSRGSENLGTEKSGPTALLNGDPKQYHTPLLEKHPLVEKRSNNPFLKCSENPPGSQRVKPNYDIMHAVGERVHSEAVPTAPEEKAVTLRSGRSRLSLKGSQLSLEVTSADPECRPDGQVGSVQRASLIWEARGTQEVSGSNPDFQEPKDIFGGNCLSPKWTGGTVGNWHKATVVVSDKKDSEVSPEVTSEWSARPCGPEGTCVRTVQAAAREAQHQGPEGTRNKPGGCTSAGERDPPGGCPLDPPSRAKDEPSDFQVRPRADGLVQKGSLVVTAGEVARRPVQAPEPEARMRRVSPTDQRFEKWRRRTLPHDVKFDEFRFLSPEHSSKVEQRCTDYLSPTTGALMKPPSSHSRVEDQEGSPGVSQDPALPAVKQGSPVEPRATFFAVTYQIPDTQKAKSVVKLGSQSLTERSRKIAPPSSPHLLTSTLVSVNPEEPPETTCTKHWPQGREHDHTSFPKTLKPTDVPLSPGDRTLDLSTERTINADAVQIHRRPEDATGFQNDWKDSGNKTSPSSAPQTTPAFKSRPKASDLVVRRTPEVVSEMVPGKIKDGYRSSVLDIDALMAEYKKQEVLEQMEGPPAETSSLSQDKPGQQGGMERRRRSLKEGPEAEGIQKRASFAETNHSFRPSSGKQPAETPEAATNTKLSSPLWALPYSAPSEKYPGGPSSGSGGPRKKISGIDEDETNAVASKHHRAKCQNYPAKSRSASYEDPASGANVSPKSSPADQKKGTPRKSIGREEEGHVAQWGDHLPDRGRSPLDVKRTYSEKGPSAKVREGLFIMQEARERRREQPKGRLSLPGESLEAKETKMAPCRRDSGTRESQKVPPRDLGREDALRDNERPLRQVSPAALGPRRSHSFCKDKRPGAFVDQLKQCFSRRPPEAKDTDTLVQEADSQYGTWTDQRQSGESLPPESPSPDSSATSARKQASSSRLSSLSSQTEATSAGDQHDCSRDQRSTSVDRSSTDLGSNDGTEGLDTCSPKRGDDFSFMDQTSVLDSSALKTRVQLSKRSRRRAPISHTLRRSRVSESESRSPLEEEADSTWMFKDSTEEKSPRREESDEEEKPSRTERTPVSHPQRMPVFPGVDPAVLKAQLHKRPEADSPSETPSWTPQPKTPKSPFQLGSRVLPSSMEKEERSEEPSPQWLKDLKSKKRQSLYENQA</sequence>
<feature type="compositionally biased region" description="Basic and acidic residues" evidence="1">
    <location>
        <begin position="649"/>
        <end position="679"/>
    </location>
</feature>
<feature type="compositionally biased region" description="Polar residues" evidence="1">
    <location>
        <begin position="1568"/>
        <end position="1579"/>
    </location>
</feature>
<dbReference type="InterPro" id="IPR040006">
    <property type="entry name" value="TNKS1BP1-like"/>
</dbReference>
<feature type="compositionally biased region" description="Basic and acidic residues" evidence="1">
    <location>
        <begin position="922"/>
        <end position="937"/>
    </location>
</feature>
<reference evidence="3 4" key="1">
    <citation type="journal article" date="2020" name="Nature">
        <title>Six reference-quality genomes reveal evolution of bat adaptations.</title>
        <authorList>
            <person name="Jebb D."/>
            <person name="Huang Z."/>
            <person name="Pippel M."/>
            <person name="Hughes G.M."/>
            <person name="Lavrichenko K."/>
            <person name="Devanna P."/>
            <person name="Winkler S."/>
            <person name="Jermiin L.S."/>
            <person name="Skirmuntt E.C."/>
            <person name="Katzourakis A."/>
            <person name="Burkitt-Gray L."/>
            <person name="Ray D.A."/>
            <person name="Sullivan K.A.M."/>
            <person name="Roscito J.G."/>
            <person name="Kirilenko B.M."/>
            <person name="Davalos L.M."/>
            <person name="Corthals A.P."/>
            <person name="Power M.L."/>
            <person name="Jones G."/>
            <person name="Ransome R.D."/>
            <person name="Dechmann D.K.N."/>
            <person name="Locatelli A.G."/>
            <person name="Puechmaille S.J."/>
            <person name="Fedrigo O."/>
            <person name="Jarvis E.D."/>
            <person name="Hiller M."/>
            <person name="Vernes S.C."/>
            <person name="Myers E.W."/>
            <person name="Teeling E.C."/>
        </authorList>
    </citation>
    <scope>NUCLEOTIDE SEQUENCE [LARGE SCALE GENOMIC DNA]</scope>
    <source>
        <strain evidence="3">MRouAeg1</strain>
        <tissue evidence="3">Muscle</tissue>
    </source>
</reference>
<feature type="region of interest" description="Disordered" evidence="1">
    <location>
        <begin position="305"/>
        <end position="334"/>
    </location>
</feature>
<feature type="region of interest" description="Disordered" evidence="1">
    <location>
        <begin position="1081"/>
        <end position="1212"/>
    </location>
</feature>
<dbReference type="Proteomes" id="UP000593571">
    <property type="component" value="Unassembled WGS sequence"/>
</dbReference>
<feature type="compositionally biased region" description="Polar residues" evidence="1">
    <location>
        <begin position="1295"/>
        <end position="1307"/>
    </location>
</feature>
<feature type="region of interest" description="Disordered" evidence="1">
    <location>
        <begin position="1246"/>
        <end position="1836"/>
    </location>
</feature>
<comment type="caution">
    <text evidence="3">The sequence shown here is derived from an EMBL/GenBank/DDBJ whole genome shotgun (WGS) entry which is preliminary data.</text>
</comment>
<evidence type="ECO:0000259" key="2">
    <source>
        <dbReference type="SMART" id="SM01319"/>
    </source>
</evidence>
<dbReference type="SMART" id="SM01319">
    <property type="entry name" value="Tankyrase_bdg_C"/>
    <property type="match status" value="1"/>
</dbReference>
<feature type="compositionally biased region" description="Basic and acidic residues" evidence="1">
    <location>
        <begin position="1458"/>
        <end position="1468"/>
    </location>
</feature>
<feature type="compositionally biased region" description="Basic and acidic residues" evidence="1">
    <location>
        <begin position="1700"/>
        <end position="1710"/>
    </location>
</feature>
<keyword evidence="4" id="KW-1185">Reference proteome</keyword>
<feature type="compositionally biased region" description="Basic and acidic residues" evidence="1">
    <location>
        <begin position="1622"/>
        <end position="1631"/>
    </location>
</feature>
<accession>A0A7J8H0M7</accession>
<feature type="region of interest" description="Disordered" evidence="1">
    <location>
        <begin position="372"/>
        <end position="430"/>
    </location>
</feature>
<dbReference type="PANTHER" id="PTHR22042:SF3">
    <property type="entry name" value="RIKEN CDNA 2900026A02 GENE"/>
    <property type="match status" value="1"/>
</dbReference>
<organism evidence="3 4">
    <name type="scientific">Rousettus aegyptiacus</name>
    <name type="common">Egyptian fruit bat</name>
    <name type="synonym">Pteropus aegyptiacus</name>
    <dbReference type="NCBI Taxonomy" id="9407"/>
    <lineage>
        <taxon>Eukaryota</taxon>
        <taxon>Metazoa</taxon>
        <taxon>Chordata</taxon>
        <taxon>Craniata</taxon>
        <taxon>Vertebrata</taxon>
        <taxon>Euteleostomi</taxon>
        <taxon>Mammalia</taxon>
        <taxon>Eutheria</taxon>
        <taxon>Laurasiatheria</taxon>
        <taxon>Chiroptera</taxon>
        <taxon>Yinpterochiroptera</taxon>
        <taxon>Pteropodoidea</taxon>
        <taxon>Pteropodidae</taxon>
        <taxon>Rousettinae</taxon>
        <taxon>Rousettus</taxon>
    </lineage>
</organism>
<feature type="region of interest" description="Disordered" evidence="1">
    <location>
        <begin position="1014"/>
        <end position="1053"/>
    </location>
</feature>
<feature type="compositionally biased region" description="Polar residues" evidence="1">
    <location>
        <begin position="1665"/>
        <end position="1681"/>
    </location>
</feature>